<dbReference type="Proteomes" id="UP000250234">
    <property type="component" value="Unassembled WGS sequence"/>
</dbReference>
<dbReference type="GO" id="GO:0003677">
    <property type="term" value="F:DNA binding"/>
    <property type="evidence" value="ECO:0007669"/>
    <property type="project" value="InterPro"/>
</dbReference>
<dbReference type="GO" id="GO:0004518">
    <property type="term" value="F:nuclease activity"/>
    <property type="evidence" value="ECO:0007669"/>
    <property type="project" value="InterPro"/>
</dbReference>
<dbReference type="Gene3D" id="3.40.50.10130">
    <property type="match status" value="1"/>
</dbReference>
<dbReference type="AlphaFoldDB" id="A0A2X3INN1"/>
<protein>
    <submittedName>
        <fullName evidence="3">ERCC4 domain-containing protein</fullName>
    </submittedName>
</protein>
<feature type="domain" description="ERCC4" evidence="2">
    <location>
        <begin position="21"/>
        <end position="183"/>
    </location>
</feature>
<sequence>MRYNFTDKEIKDILSKLTVVIDNREQANLHITDWLDKKKIPYREETLKYGDYSCMLPAGTFEGQIRDIYFTDDIAIERKFCIDELAMNLKDNKTNINEINQEIIDLLGEKYLKKVLKTDYNRLKAELQGLNRYGIKFFIFLEDKDFDKNIREGNYRNQYKPASLYARLKALESEFNTVIRPVDKPLMGSEIYNTLRYCVRDILKNKGFMEE</sequence>
<organism evidence="3 4">
    <name type="scientific">Clostridium perfringens</name>
    <dbReference type="NCBI Taxonomy" id="1502"/>
    <lineage>
        <taxon>Bacteria</taxon>
        <taxon>Bacillati</taxon>
        <taxon>Bacillota</taxon>
        <taxon>Clostridia</taxon>
        <taxon>Eubacteriales</taxon>
        <taxon>Clostridiaceae</taxon>
        <taxon>Clostridium</taxon>
    </lineage>
</organism>
<dbReference type="InterPro" id="IPR006166">
    <property type="entry name" value="ERCC4_domain"/>
</dbReference>
<evidence type="ECO:0000259" key="2">
    <source>
        <dbReference type="Pfam" id="PF02732"/>
    </source>
</evidence>
<dbReference type="RefSeq" id="WP_111946611.1">
    <property type="nucleotide sequence ID" value="NZ_CATNYA010000055.1"/>
</dbReference>
<name>A0A2X3INN1_CLOPF</name>
<dbReference type="SUPFAM" id="SSF52980">
    <property type="entry name" value="Restriction endonuclease-like"/>
    <property type="match status" value="1"/>
</dbReference>
<evidence type="ECO:0000313" key="3">
    <source>
        <dbReference type="EMBL" id="SQC85441.1"/>
    </source>
</evidence>
<feature type="coiled-coil region" evidence="1">
    <location>
        <begin position="82"/>
        <end position="133"/>
    </location>
</feature>
<proteinExistence type="predicted"/>
<dbReference type="EMBL" id="UAWO01000006">
    <property type="protein sequence ID" value="SQC85441.1"/>
    <property type="molecule type" value="Genomic_DNA"/>
</dbReference>
<evidence type="ECO:0000256" key="1">
    <source>
        <dbReference type="SAM" id="Coils"/>
    </source>
</evidence>
<evidence type="ECO:0000313" key="4">
    <source>
        <dbReference type="Proteomes" id="UP000250234"/>
    </source>
</evidence>
<dbReference type="Pfam" id="PF02732">
    <property type="entry name" value="ERCC4"/>
    <property type="match status" value="1"/>
</dbReference>
<accession>A0A2X3INN1</accession>
<dbReference type="GO" id="GO:0006259">
    <property type="term" value="P:DNA metabolic process"/>
    <property type="evidence" value="ECO:0007669"/>
    <property type="project" value="UniProtKB-ARBA"/>
</dbReference>
<dbReference type="InterPro" id="IPR011335">
    <property type="entry name" value="Restrct_endonuc-II-like"/>
</dbReference>
<reference evidence="3 4" key="1">
    <citation type="submission" date="2018-06" db="EMBL/GenBank/DDBJ databases">
        <authorList>
            <consortium name="Pathogen Informatics"/>
            <person name="Doyle S."/>
        </authorList>
    </citation>
    <scope>NUCLEOTIDE SEQUENCE [LARGE SCALE GENOMIC DNA]</scope>
    <source>
        <strain evidence="3 4">NCTC8081</strain>
    </source>
</reference>
<keyword evidence="1" id="KW-0175">Coiled coil</keyword>
<gene>
    <name evidence="3" type="ORF">NCTC8081_03234</name>
</gene>